<sequence>MSVNSEPTRKRLATTLPLIFRQTSLANLLIEAYDVTPIPCHFYTPILRENDDTVLREAARVGDMDTVVKKLGYLGLCSTDGRTALMEAAMRGHLEIAQLCMLEAGSTTIPTSKYNLPIIYRDDTNFSWSSESGETTDYLHPNASSFDNFSFYDSRGEFTDNINDFMNRLNPANSRPNIIASNTELSESTDDIGTGDSALYHVTESMDTPSRALSASFDIYEARPTHNTSTTHTDPASPRSSMEYSASSNSIVSSYSSAPSSSSSTSVSSRTISSMNSTIVLKKDATKIDTTFYISSNEDRSLLLSPWSSAYSHCLRRLLTDDEMLTTPKSYRQACEYSYFKVAANTALTLAISNHQRSTILLLIDKEIGMAGVTHLMASAIKDDIPGMLRSMDYINARDANRFTALSLATMFGHLKAAELIANEFIDMPDYPTWADPLVIAARYNFLQHLNLFLEIVPKPITSVISMDRIRMALIEAAKAGHLDFLRILLSICGRTKNISANIIIAAAEHGHLECVKYFATAYPKRFTAYADLILISAIKAYKQEVVEFICKRFVIGSWPRPSPLFFAAISGNTYILDVVRRSNRIRDGITPLMIAAATGDAPGLVQHIGDARKRDIHGLTALMYAAIAGHADDPLIYKDLIRLEAGLNCVGGLFAIAHAIKTNNLGLMEQLLDYEAIMTFSNDLSILDVAIEHGSSEAILRIVEYLSLKKLPIFVKRRQISNYSQCSSPLLEAVEDFDNDGVRKYLYQANHCTDLWSPLQKAVYVRNQEAVKLLLCELGYVNTMGYTALLYAITENNIEAAQLLLPEINCVRYNERTCLMVAASLGFVELVKLLIPYEAGKVASNGDTALMYAAIEGHQDCVKLLLPYESGLVSNDGSSALMCAAGNKSIDCVRLLLEEEKMMISHKGYSALALSMQENCLEAATMLYKYEKDISQITDLMWGAFINDVDAVHKYINQAGTRSATQATALMYAATANNVRIVEILLPYEKQLVDDTGHSALMYAIEAKAIDCVKVLLPYESNIKTFKEKDVIDIAKSTKSQEIINVVKAHMDNIEHVTSRK</sequence>
<dbReference type="PROSITE" id="PS50297">
    <property type="entry name" value="ANK_REP_REGION"/>
    <property type="match status" value="1"/>
</dbReference>
<proteinExistence type="predicted"/>
<dbReference type="VEuPathDB" id="GiardiaDB:GL50803_101699"/>
<feature type="region of interest" description="Disordered" evidence="1">
    <location>
        <begin position="223"/>
        <end position="243"/>
    </location>
</feature>
<dbReference type="InterPro" id="IPR036770">
    <property type="entry name" value="Ankyrin_rpt-contain_sf"/>
</dbReference>
<dbReference type="KEGG" id="gla:GL50803_00101699"/>
<dbReference type="Pfam" id="PF00023">
    <property type="entry name" value="Ank"/>
    <property type="match status" value="1"/>
</dbReference>
<reference evidence="2 3" key="1">
    <citation type="journal article" date="2007" name="Science">
        <title>Genomic minimalism in the early diverging intestinal parasite Giardia lamblia.</title>
        <authorList>
            <person name="Morrison H.G."/>
            <person name="McArthur A.G."/>
            <person name="Gillin F.D."/>
            <person name="Aley S.B."/>
            <person name="Adam R.D."/>
            <person name="Olsen G.J."/>
            <person name="Best A.A."/>
            <person name="Cande W.Z."/>
            <person name="Chen F."/>
            <person name="Cipriano M.J."/>
            <person name="Davids B.J."/>
            <person name="Dawson S.C."/>
            <person name="Elmendorf H.G."/>
            <person name="Hehl A.B."/>
            <person name="Holder M.E."/>
            <person name="Huse S.M."/>
            <person name="Kim U.U."/>
            <person name="Lasek-Nesselquist E."/>
            <person name="Manning G."/>
            <person name="Nigam A."/>
            <person name="Nixon J.E."/>
            <person name="Palm D."/>
            <person name="Passamaneck N.E."/>
            <person name="Prabhu A."/>
            <person name="Reich C.I."/>
            <person name="Reiner D.S."/>
            <person name="Samuelson J."/>
            <person name="Svard S.G."/>
            <person name="Sogin M.L."/>
        </authorList>
    </citation>
    <scope>NUCLEOTIDE SEQUENCE [LARGE SCALE GENOMIC DNA]</scope>
    <source>
        <strain evidence="2 3">WB C6</strain>
    </source>
</reference>
<dbReference type="InterPro" id="IPR002110">
    <property type="entry name" value="Ankyrin_rpt"/>
</dbReference>
<gene>
    <name evidence="2" type="ORF">GL50803_00101699</name>
</gene>
<dbReference type="SMART" id="SM00248">
    <property type="entry name" value="ANK"/>
    <property type="match status" value="18"/>
</dbReference>
<evidence type="ECO:0000313" key="2">
    <source>
        <dbReference type="EMBL" id="KAE8303714.1"/>
    </source>
</evidence>
<dbReference type="PANTHER" id="PTHR24120:SF4">
    <property type="entry name" value="GH07239P"/>
    <property type="match status" value="1"/>
</dbReference>
<accession>A8B4M0</accession>
<dbReference type="PANTHER" id="PTHR24120">
    <property type="entry name" value="GH07239P"/>
    <property type="match status" value="1"/>
</dbReference>
<dbReference type="AlphaFoldDB" id="A8B4M0"/>
<evidence type="ECO:0000256" key="1">
    <source>
        <dbReference type="SAM" id="MobiDB-lite"/>
    </source>
</evidence>
<dbReference type="EMBL" id="AACB03000002">
    <property type="protein sequence ID" value="KAE8303714.1"/>
    <property type="molecule type" value="Genomic_DNA"/>
</dbReference>
<dbReference type="SUPFAM" id="SSF48403">
    <property type="entry name" value="Ankyrin repeat"/>
    <property type="match status" value="3"/>
</dbReference>
<dbReference type="Proteomes" id="UP000001548">
    <property type="component" value="Unassembled WGS sequence"/>
</dbReference>
<keyword evidence="3" id="KW-1185">Reference proteome</keyword>
<dbReference type="OMA" id="QHIGDAR"/>
<dbReference type="Gene3D" id="1.25.40.20">
    <property type="entry name" value="Ankyrin repeat-containing domain"/>
    <property type="match status" value="6"/>
</dbReference>
<dbReference type="PROSITE" id="PS50088">
    <property type="entry name" value="ANK_REPEAT"/>
    <property type="match status" value="1"/>
</dbReference>
<dbReference type="RefSeq" id="XP_001709635.1">
    <property type="nucleotide sequence ID" value="XM_001709583.1"/>
</dbReference>
<organism evidence="2 3">
    <name type="scientific">Giardia intestinalis (strain ATCC 50803 / WB clone C6)</name>
    <name type="common">Giardia lamblia</name>
    <dbReference type="NCBI Taxonomy" id="184922"/>
    <lineage>
        <taxon>Eukaryota</taxon>
        <taxon>Metamonada</taxon>
        <taxon>Diplomonadida</taxon>
        <taxon>Hexamitidae</taxon>
        <taxon>Giardiinae</taxon>
        <taxon>Giardia</taxon>
    </lineage>
</organism>
<dbReference type="GeneID" id="5702559"/>
<evidence type="ECO:0000313" key="3">
    <source>
        <dbReference type="Proteomes" id="UP000001548"/>
    </source>
</evidence>
<protein>
    <submittedName>
        <fullName evidence="2">Ankyrin repeat protein 1</fullName>
    </submittedName>
</protein>
<feature type="compositionally biased region" description="Polar residues" evidence="1">
    <location>
        <begin position="225"/>
        <end position="243"/>
    </location>
</feature>
<dbReference type="Pfam" id="PF12796">
    <property type="entry name" value="Ank_2"/>
    <property type="match status" value="4"/>
</dbReference>
<name>A8B4M0_GIAIC</name>
<dbReference type="STRING" id="184922.A8B4M0"/>
<dbReference type="HOGENOM" id="CLU_289100_0_0_1"/>
<comment type="caution">
    <text evidence="2">The sequence shown here is derived from an EMBL/GenBank/DDBJ whole genome shotgun (WGS) entry which is preliminary data.</text>
</comment>